<evidence type="ECO:0000313" key="1">
    <source>
        <dbReference type="EMBL" id="KAJ8113492.1"/>
    </source>
</evidence>
<sequence>MVDVDTQLGNGQLDIVKRSSLIESLVGGLEARQGKRPLGNGAGGRPVRSVAEDLETRQGKRPLGNGAGGRPGSVRSVVEKF</sequence>
<reference evidence="1" key="1">
    <citation type="submission" date="2022-11" db="EMBL/GenBank/DDBJ databases">
        <title>Genome Sequence of Boeremia exigua.</title>
        <authorList>
            <person name="Buettner E."/>
        </authorList>
    </citation>
    <scope>NUCLEOTIDE SEQUENCE</scope>
    <source>
        <strain evidence="1">CU02</strain>
    </source>
</reference>
<proteinExistence type="predicted"/>
<dbReference type="Proteomes" id="UP001153331">
    <property type="component" value="Unassembled WGS sequence"/>
</dbReference>
<keyword evidence="2" id="KW-1185">Reference proteome</keyword>
<name>A0ACC2IEC1_9PLEO</name>
<comment type="caution">
    <text evidence="1">The sequence shown here is derived from an EMBL/GenBank/DDBJ whole genome shotgun (WGS) entry which is preliminary data.</text>
</comment>
<evidence type="ECO:0000313" key="2">
    <source>
        <dbReference type="Proteomes" id="UP001153331"/>
    </source>
</evidence>
<dbReference type="EMBL" id="JAPHNI010000250">
    <property type="protein sequence ID" value="KAJ8113492.1"/>
    <property type="molecule type" value="Genomic_DNA"/>
</dbReference>
<gene>
    <name evidence="1" type="ORF">OPT61_g4393</name>
</gene>
<organism evidence="1 2">
    <name type="scientific">Boeremia exigua</name>
    <dbReference type="NCBI Taxonomy" id="749465"/>
    <lineage>
        <taxon>Eukaryota</taxon>
        <taxon>Fungi</taxon>
        <taxon>Dikarya</taxon>
        <taxon>Ascomycota</taxon>
        <taxon>Pezizomycotina</taxon>
        <taxon>Dothideomycetes</taxon>
        <taxon>Pleosporomycetidae</taxon>
        <taxon>Pleosporales</taxon>
        <taxon>Pleosporineae</taxon>
        <taxon>Didymellaceae</taxon>
        <taxon>Boeremia</taxon>
    </lineage>
</organism>
<accession>A0ACC2IEC1</accession>
<protein>
    <submittedName>
        <fullName evidence="1">Uncharacterized protein</fullName>
    </submittedName>
</protein>